<dbReference type="Gene3D" id="2.40.10.120">
    <property type="match status" value="1"/>
</dbReference>
<sequence>MGWFRYASGDDSAGVHGAFVSVLRESDRRAAGGGVLLTERHLLTCAHVVNVALGKELLAPADPGPVRIGAVFPGTGSRAPHEARVAHWVPPRRTGGGLDWSGDLAVLELDAPAPAVPPRWSEMVPGQGVRAWHGGGHAATFVEVMVKECDGWIGYVDGELSGAAIGPGYSGGPLWSEREGAFVGLVAAQLQAPDGPLAAHHVVRRGWAIPWQAVRAELESAGAGPLLAATGDGAEDAQRVPHQLLLPLAALLSDPAERADKARRVAEQCGLHALDDGSAPTYEELAAVLAEYPRALPSLTEVLVPTAHSSAARDAVDTLHATGPLAAGSRLLSYTEHHYLLALLRQHAKADPALLPRAARGALAYAELPQPVRAARIAPEAVEAAVDALEELGDSGRVPDGTPRVPALLRVAEYVAAALDGAAGDELCGWSDQVATRLGIHPAALAERRRDAEEWASSRHTDSGGTVVRLTRRPGDPSGAYRCTVWRMAPDGTATRASTGKDRPLSGPEIAGLVRDAVAPDDEEAPLVEVVVDRDALQLPVDEWRETEPDDTDPYGIFAPAALGADFRVVLRCPELRRRSPTGAADLRRRWAGCRTEETLAVDELIGDVRALKDTLNRTRQRSTGRVVLHGPVARRIQLLQVCLFMGVPVVLWDRTAAGRDDGRHLDEIDSAGPLDSLPERVRDFRVGVYADSERTARPSLVWEDPDRPLPGGLWLADPVAMTEEK</sequence>
<name>A0ABT5ZU57_9ACTN</name>
<evidence type="ECO:0000259" key="1">
    <source>
        <dbReference type="Pfam" id="PF20028"/>
    </source>
</evidence>
<evidence type="ECO:0000313" key="2">
    <source>
        <dbReference type="EMBL" id="MDF3292553.1"/>
    </source>
</evidence>
<keyword evidence="3" id="KW-1185">Reference proteome</keyword>
<evidence type="ECO:0000313" key="3">
    <source>
        <dbReference type="Proteomes" id="UP001216579"/>
    </source>
</evidence>
<organism evidence="2 3">
    <name type="scientific">Streptomyces silvisoli</name>
    <dbReference type="NCBI Taxonomy" id="3034235"/>
    <lineage>
        <taxon>Bacteria</taxon>
        <taxon>Bacillati</taxon>
        <taxon>Actinomycetota</taxon>
        <taxon>Actinomycetes</taxon>
        <taxon>Kitasatosporales</taxon>
        <taxon>Streptomycetaceae</taxon>
        <taxon>Streptomyces</taxon>
    </lineage>
</organism>
<gene>
    <name evidence="2" type="ORF">P3G67_25630</name>
</gene>
<feature type="domain" description="vWA-MoxR associated protein C-terminal" evidence="1">
    <location>
        <begin position="480"/>
        <end position="706"/>
    </location>
</feature>
<dbReference type="EMBL" id="JARJBC010000018">
    <property type="protein sequence ID" value="MDF3292553.1"/>
    <property type="molecule type" value="Genomic_DNA"/>
</dbReference>
<dbReference type="InterPro" id="IPR009003">
    <property type="entry name" value="Peptidase_S1_PA"/>
</dbReference>
<dbReference type="Pfam" id="PF13365">
    <property type="entry name" value="Trypsin_2"/>
    <property type="match status" value="1"/>
</dbReference>
<dbReference type="Pfam" id="PF20028">
    <property type="entry name" value="VMAP-C"/>
    <property type="match status" value="1"/>
</dbReference>
<protein>
    <submittedName>
        <fullName evidence="2">Trypsin-like peptidase domain-containing protein</fullName>
    </submittedName>
</protein>
<dbReference type="InterPro" id="IPR045450">
    <property type="entry name" value="VMAP_C"/>
</dbReference>
<dbReference type="SUPFAM" id="SSF50494">
    <property type="entry name" value="Trypsin-like serine proteases"/>
    <property type="match status" value="1"/>
</dbReference>
<reference evidence="2 3" key="1">
    <citation type="submission" date="2023-03" db="EMBL/GenBank/DDBJ databases">
        <title>Draft genome sequence of Streptomyces sp. RB6PN23 isolated from peat swamp forest in Thailand.</title>
        <authorList>
            <person name="Klaysubun C."/>
            <person name="Duangmal K."/>
        </authorList>
    </citation>
    <scope>NUCLEOTIDE SEQUENCE [LARGE SCALE GENOMIC DNA]</scope>
    <source>
        <strain evidence="2 3">RB6PN23</strain>
    </source>
</reference>
<dbReference type="Proteomes" id="UP001216579">
    <property type="component" value="Unassembled WGS sequence"/>
</dbReference>
<dbReference type="RefSeq" id="WP_276095603.1">
    <property type="nucleotide sequence ID" value="NZ_JARJBC010000018.1"/>
</dbReference>
<accession>A0ABT5ZU57</accession>
<comment type="caution">
    <text evidence="2">The sequence shown here is derived from an EMBL/GenBank/DDBJ whole genome shotgun (WGS) entry which is preliminary data.</text>
</comment>
<proteinExistence type="predicted"/>